<dbReference type="InterPro" id="IPR046371">
    <property type="entry name" value="Bcl-2_BH1-3"/>
</dbReference>
<reference evidence="5" key="1">
    <citation type="submission" date="2021-10" db="EMBL/GenBank/DDBJ databases">
        <title>Tropical sea cucumber genome reveals ecological adaptation and Cuvierian tubules defense mechanism.</title>
        <authorList>
            <person name="Chen T."/>
        </authorList>
    </citation>
    <scope>NUCLEOTIDE SEQUENCE</scope>
    <source>
        <strain evidence="5">Nanhai2018</strain>
        <tissue evidence="5">Muscle</tissue>
    </source>
</reference>
<dbReference type="Gene3D" id="1.10.437.10">
    <property type="entry name" value="Blc2-like"/>
    <property type="match status" value="1"/>
</dbReference>
<keyword evidence="3" id="KW-0812">Transmembrane</keyword>
<dbReference type="SMART" id="SM00337">
    <property type="entry name" value="BCL"/>
    <property type="match status" value="1"/>
</dbReference>
<comment type="caution">
    <text evidence="5">The sequence shown here is derived from an EMBL/GenBank/DDBJ whole genome shotgun (WGS) entry which is preliminary data.</text>
</comment>
<dbReference type="CDD" id="cd06845">
    <property type="entry name" value="Bcl-2_like"/>
    <property type="match status" value="1"/>
</dbReference>
<comment type="similarity">
    <text evidence="1">Belongs to the Bcl-2 family.</text>
</comment>
<dbReference type="PROSITE" id="PS50062">
    <property type="entry name" value="BCL2_FAMILY"/>
    <property type="match status" value="1"/>
</dbReference>
<dbReference type="GO" id="GO:0005741">
    <property type="term" value="C:mitochondrial outer membrane"/>
    <property type="evidence" value="ECO:0007669"/>
    <property type="project" value="TreeGrafter"/>
</dbReference>
<evidence type="ECO:0000313" key="6">
    <source>
        <dbReference type="Proteomes" id="UP001152320"/>
    </source>
</evidence>
<dbReference type="GO" id="GO:0097192">
    <property type="term" value="P:extrinsic apoptotic signaling pathway in absence of ligand"/>
    <property type="evidence" value="ECO:0007669"/>
    <property type="project" value="TreeGrafter"/>
</dbReference>
<dbReference type="InterPro" id="IPR036834">
    <property type="entry name" value="Bcl-2-like_sf"/>
</dbReference>
<dbReference type="Pfam" id="PF00452">
    <property type="entry name" value="Bcl-2"/>
    <property type="match status" value="1"/>
</dbReference>
<dbReference type="SUPFAM" id="SSF56854">
    <property type="entry name" value="Bcl-2 inhibitors of programmed cell death"/>
    <property type="match status" value="1"/>
</dbReference>
<keyword evidence="3" id="KW-1133">Transmembrane helix</keyword>
<dbReference type="GO" id="GO:0051400">
    <property type="term" value="F:BH domain binding"/>
    <property type="evidence" value="ECO:0007669"/>
    <property type="project" value="TreeGrafter"/>
</dbReference>
<dbReference type="InterPro" id="IPR002475">
    <property type="entry name" value="Bcl2-like"/>
</dbReference>
<keyword evidence="6" id="KW-1185">Reference proteome</keyword>
<keyword evidence="2" id="KW-0053">Apoptosis</keyword>
<accession>A0A9Q1BSQ4</accession>
<dbReference type="GO" id="GO:0008630">
    <property type="term" value="P:intrinsic apoptotic signaling pathway in response to DNA damage"/>
    <property type="evidence" value="ECO:0007669"/>
    <property type="project" value="TreeGrafter"/>
</dbReference>
<evidence type="ECO:0000259" key="4">
    <source>
        <dbReference type="SMART" id="SM00337"/>
    </source>
</evidence>
<dbReference type="AlphaFoldDB" id="A0A9Q1BSQ4"/>
<name>A0A9Q1BSQ4_HOLLE</name>
<feature type="domain" description="Bcl-2 Bcl-2 homology region 1-3" evidence="4">
    <location>
        <begin position="51"/>
        <end position="155"/>
    </location>
</feature>
<dbReference type="EMBL" id="JAIZAY010000012">
    <property type="protein sequence ID" value="KAJ8032111.1"/>
    <property type="molecule type" value="Genomic_DNA"/>
</dbReference>
<dbReference type="PANTHER" id="PTHR11256:SF62">
    <property type="entry name" value="BCL-2 BCL-2 HOMOLOGY REGION 1-3 DOMAIN-CONTAINING PROTEIN"/>
    <property type="match status" value="1"/>
</dbReference>
<evidence type="ECO:0000256" key="2">
    <source>
        <dbReference type="ARBA" id="ARBA00022703"/>
    </source>
</evidence>
<keyword evidence="3" id="KW-0472">Membrane</keyword>
<evidence type="ECO:0000256" key="3">
    <source>
        <dbReference type="SAM" id="Phobius"/>
    </source>
</evidence>
<feature type="transmembrane region" description="Helical" evidence="3">
    <location>
        <begin position="182"/>
        <end position="200"/>
    </location>
</feature>
<dbReference type="Proteomes" id="UP001152320">
    <property type="component" value="Chromosome 12"/>
</dbReference>
<gene>
    <name evidence="5" type="ORF">HOLleu_25533</name>
</gene>
<dbReference type="OrthoDB" id="6021377at2759"/>
<dbReference type="GO" id="GO:0042981">
    <property type="term" value="P:regulation of apoptotic process"/>
    <property type="evidence" value="ECO:0007669"/>
    <property type="project" value="InterPro"/>
</dbReference>
<organism evidence="5 6">
    <name type="scientific">Holothuria leucospilota</name>
    <name type="common">Black long sea cucumber</name>
    <name type="synonym">Mertensiothuria leucospilota</name>
    <dbReference type="NCBI Taxonomy" id="206669"/>
    <lineage>
        <taxon>Eukaryota</taxon>
        <taxon>Metazoa</taxon>
        <taxon>Echinodermata</taxon>
        <taxon>Eleutherozoa</taxon>
        <taxon>Echinozoa</taxon>
        <taxon>Holothuroidea</taxon>
        <taxon>Aspidochirotacea</taxon>
        <taxon>Aspidochirotida</taxon>
        <taxon>Holothuriidae</taxon>
        <taxon>Holothuria</taxon>
    </lineage>
</organism>
<evidence type="ECO:0000256" key="1">
    <source>
        <dbReference type="ARBA" id="ARBA00009458"/>
    </source>
</evidence>
<protein>
    <submittedName>
        <fullName evidence="5">Bcl-2-like protein 1</fullName>
    </submittedName>
</protein>
<dbReference type="InterPro" id="IPR026298">
    <property type="entry name" value="Bcl-2_fam"/>
</dbReference>
<dbReference type="PRINTS" id="PR01862">
    <property type="entry name" value="BCL2FAMILY"/>
</dbReference>
<sequence>MWSLSTKMNGGLTTKDYIEDYCIYRIRQDTRNTPNYEHVRDDPCNAVAARIREIGTQIETRNPDFFARVCDQLNVNANTAYAQFKDLADELFRDSQNGHQGVSWGRIAALIAFSGRLALHCATHDMEDMVPSVIGWTARYLDNNLNNWMGEHDGWDGFMTFFDSNAEDNRAQEALEAFMKKAFTYAAVGVVVAGLASMIMKK</sequence>
<dbReference type="GO" id="GO:0001836">
    <property type="term" value="P:release of cytochrome c from mitochondria"/>
    <property type="evidence" value="ECO:0007669"/>
    <property type="project" value="TreeGrafter"/>
</dbReference>
<dbReference type="PANTHER" id="PTHR11256">
    <property type="entry name" value="BCL-2 RELATED"/>
    <property type="match status" value="1"/>
</dbReference>
<proteinExistence type="inferred from homology"/>
<evidence type="ECO:0000313" key="5">
    <source>
        <dbReference type="EMBL" id="KAJ8032111.1"/>
    </source>
</evidence>